<keyword evidence="3" id="KW-1133">Transmembrane helix</keyword>
<sequence length="391" mass="43021">MLIIDLKTVYLMFVLASLVYAIGLIVSWFGDRAERSLLLFSLGPLFSGVGGAMIGHQKTMPLWLALGGGNLMICASYQAMIAGLALYAGKRPPWSILAAFNTAYFLFYCLYSEPEWFTLRVAVSGIAGGLLHLGIAWQFIHLKEAGSRITALCGAITAMCGALGNAWRAMTPVPQGIHSALDLGQPFAWNLVIIFFLDCLLLFVVLHLYHIRLRGKLTYLASFDVLTSLLNRRRFQEEVARLRLNGSSDSHAVLMIDIDHFKRINDTYGHISGDAVLKHFAATLRKKLRQHDIAARFGGEEFVVLLRDTDTELAYVIAERLRQDVEATGFSHGEKSLSYTISIGIAGFRPLRGEGHLEAIDLADRALYTAKRGGRNRSVVHGPGAELAAIA</sequence>
<dbReference type="SMART" id="SM00267">
    <property type="entry name" value="GGDEF"/>
    <property type="match status" value="1"/>
</dbReference>
<feature type="transmembrane region" description="Helical" evidence="3">
    <location>
        <begin position="12"/>
        <end position="30"/>
    </location>
</feature>
<dbReference type="GO" id="GO:0043709">
    <property type="term" value="P:cell adhesion involved in single-species biofilm formation"/>
    <property type="evidence" value="ECO:0007669"/>
    <property type="project" value="TreeGrafter"/>
</dbReference>
<feature type="transmembrane region" description="Helical" evidence="3">
    <location>
        <begin position="117"/>
        <end position="137"/>
    </location>
</feature>
<dbReference type="InterPro" id="IPR050469">
    <property type="entry name" value="Diguanylate_Cyclase"/>
</dbReference>
<dbReference type="GO" id="GO:1902201">
    <property type="term" value="P:negative regulation of bacterial-type flagellum-dependent cell motility"/>
    <property type="evidence" value="ECO:0007669"/>
    <property type="project" value="TreeGrafter"/>
</dbReference>
<feature type="transmembrane region" description="Helical" evidence="3">
    <location>
        <begin position="37"/>
        <end position="56"/>
    </location>
</feature>
<dbReference type="InterPro" id="IPR029787">
    <property type="entry name" value="Nucleotide_cyclase"/>
</dbReference>
<reference evidence="5" key="2">
    <citation type="submission" date="2020-09" db="EMBL/GenBank/DDBJ databases">
        <authorList>
            <person name="Sun Q."/>
            <person name="Kim S."/>
        </authorList>
    </citation>
    <scope>NUCLEOTIDE SEQUENCE</scope>
    <source>
        <strain evidence="5">KCTC 32182</strain>
    </source>
</reference>
<reference evidence="5" key="1">
    <citation type="journal article" date="2014" name="Int. J. Syst. Evol. Microbiol.">
        <title>Complete genome sequence of Corynebacterium casei LMG S-19264T (=DSM 44701T), isolated from a smear-ripened cheese.</title>
        <authorList>
            <consortium name="US DOE Joint Genome Institute (JGI-PGF)"/>
            <person name="Walter F."/>
            <person name="Albersmeier A."/>
            <person name="Kalinowski J."/>
            <person name="Ruckert C."/>
        </authorList>
    </citation>
    <scope>NUCLEOTIDE SEQUENCE</scope>
    <source>
        <strain evidence="5">KCTC 32182</strain>
    </source>
</reference>
<keyword evidence="3" id="KW-0472">Membrane</keyword>
<dbReference type="GO" id="GO:0052621">
    <property type="term" value="F:diguanylate cyclase activity"/>
    <property type="evidence" value="ECO:0007669"/>
    <property type="project" value="UniProtKB-EC"/>
</dbReference>
<keyword evidence="3" id="KW-0812">Transmembrane</keyword>
<dbReference type="InterPro" id="IPR000160">
    <property type="entry name" value="GGDEF_dom"/>
</dbReference>
<evidence type="ECO:0000256" key="1">
    <source>
        <dbReference type="ARBA" id="ARBA00012528"/>
    </source>
</evidence>
<keyword evidence="6" id="KW-1185">Reference proteome</keyword>
<feature type="transmembrane region" description="Helical" evidence="3">
    <location>
        <begin position="94"/>
        <end position="111"/>
    </location>
</feature>
<evidence type="ECO:0000256" key="3">
    <source>
        <dbReference type="SAM" id="Phobius"/>
    </source>
</evidence>
<dbReference type="NCBIfam" id="TIGR00254">
    <property type="entry name" value="GGDEF"/>
    <property type="match status" value="1"/>
</dbReference>
<dbReference type="AlphaFoldDB" id="A0A918NX80"/>
<dbReference type="Gene3D" id="3.30.70.270">
    <property type="match status" value="1"/>
</dbReference>
<dbReference type="EC" id="2.7.7.65" evidence="1"/>
<feature type="transmembrane region" description="Helical" evidence="3">
    <location>
        <begin position="62"/>
        <end position="87"/>
    </location>
</feature>
<dbReference type="Pfam" id="PF00990">
    <property type="entry name" value="GGDEF"/>
    <property type="match status" value="1"/>
</dbReference>
<evidence type="ECO:0000259" key="4">
    <source>
        <dbReference type="PROSITE" id="PS50887"/>
    </source>
</evidence>
<name>A0A918NX80_9NEIS</name>
<gene>
    <name evidence="5" type="ORF">GCM10011289_00620</name>
</gene>
<evidence type="ECO:0000256" key="2">
    <source>
        <dbReference type="ARBA" id="ARBA00034247"/>
    </source>
</evidence>
<dbReference type="CDD" id="cd01949">
    <property type="entry name" value="GGDEF"/>
    <property type="match status" value="1"/>
</dbReference>
<dbReference type="EMBL" id="BMYX01000001">
    <property type="protein sequence ID" value="GGY02393.1"/>
    <property type="molecule type" value="Genomic_DNA"/>
</dbReference>
<dbReference type="SUPFAM" id="SSF55073">
    <property type="entry name" value="Nucleotide cyclase"/>
    <property type="match status" value="1"/>
</dbReference>
<dbReference type="PANTHER" id="PTHR45138">
    <property type="entry name" value="REGULATORY COMPONENTS OF SENSORY TRANSDUCTION SYSTEM"/>
    <property type="match status" value="1"/>
</dbReference>
<proteinExistence type="predicted"/>
<protein>
    <recommendedName>
        <fullName evidence="1">diguanylate cyclase</fullName>
        <ecNumber evidence="1">2.7.7.65</ecNumber>
    </recommendedName>
</protein>
<feature type="transmembrane region" description="Helical" evidence="3">
    <location>
        <begin position="149"/>
        <end position="167"/>
    </location>
</feature>
<organism evidence="5 6">
    <name type="scientific">Paludibacterium paludis</name>
    <dbReference type="NCBI Taxonomy" id="1225769"/>
    <lineage>
        <taxon>Bacteria</taxon>
        <taxon>Pseudomonadati</taxon>
        <taxon>Pseudomonadota</taxon>
        <taxon>Betaproteobacteria</taxon>
        <taxon>Neisseriales</taxon>
        <taxon>Chromobacteriaceae</taxon>
        <taxon>Paludibacterium</taxon>
    </lineage>
</organism>
<comment type="catalytic activity">
    <reaction evidence="2">
        <text>2 GTP = 3',3'-c-di-GMP + 2 diphosphate</text>
        <dbReference type="Rhea" id="RHEA:24898"/>
        <dbReference type="ChEBI" id="CHEBI:33019"/>
        <dbReference type="ChEBI" id="CHEBI:37565"/>
        <dbReference type="ChEBI" id="CHEBI:58805"/>
        <dbReference type="EC" id="2.7.7.65"/>
    </reaction>
</comment>
<evidence type="ECO:0000313" key="6">
    <source>
        <dbReference type="Proteomes" id="UP000645257"/>
    </source>
</evidence>
<dbReference type="FunFam" id="3.30.70.270:FF:000001">
    <property type="entry name" value="Diguanylate cyclase domain protein"/>
    <property type="match status" value="1"/>
</dbReference>
<feature type="transmembrane region" description="Helical" evidence="3">
    <location>
        <begin position="187"/>
        <end position="209"/>
    </location>
</feature>
<dbReference type="PROSITE" id="PS50887">
    <property type="entry name" value="GGDEF"/>
    <property type="match status" value="1"/>
</dbReference>
<dbReference type="PANTHER" id="PTHR45138:SF9">
    <property type="entry name" value="DIGUANYLATE CYCLASE DGCM-RELATED"/>
    <property type="match status" value="1"/>
</dbReference>
<comment type="caution">
    <text evidence="5">The sequence shown here is derived from an EMBL/GenBank/DDBJ whole genome shotgun (WGS) entry which is preliminary data.</text>
</comment>
<feature type="domain" description="GGDEF" evidence="4">
    <location>
        <begin position="249"/>
        <end position="383"/>
    </location>
</feature>
<dbReference type="InterPro" id="IPR043128">
    <property type="entry name" value="Rev_trsase/Diguanyl_cyclase"/>
</dbReference>
<accession>A0A918NX80</accession>
<dbReference type="RefSeq" id="WP_189529965.1">
    <property type="nucleotide sequence ID" value="NZ_BMYX01000001.1"/>
</dbReference>
<evidence type="ECO:0000313" key="5">
    <source>
        <dbReference type="EMBL" id="GGY02393.1"/>
    </source>
</evidence>
<dbReference type="GO" id="GO:0005886">
    <property type="term" value="C:plasma membrane"/>
    <property type="evidence" value="ECO:0007669"/>
    <property type="project" value="TreeGrafter"/>
</dbReference>
<dbReference type="Proteomes" id="UP000645257">
    <property type="component" value="Unassembled WGS sequence"/>
</dbReference>